<keyword evidence="5" id="KW-1133">Transmembrane helix</keyword>
<evidence type="ECO:0000256" key="3">
    <source>
        <dbReference type="ARBA" id="ARBA00022692"/>
    </source>
</evidence>
<comment type="subcellular location">
    <subcellularLocation>
        <location evidence="1">Membrane</location>
        <topology evidence="1">Single-pass membrane protein</topology>
    </subcellularLocation>
    <subcellularLocation>
        <location evidence="2">Mitochondrion membrane</location>
    </subcellularLocation>
</comment>
<dbReference type="EMBL" id="AP028911">
    <property type="protein sequence ID" value="BES91943.1"/>
    <property type="molecule type" value="Genomic_DNA"/>
</dbReference>
<keyword evidence="3" id="KW-0812">Transmembrane</keyword>
<organism evidence="9 10">
    <name type="scientific">Nesidiocoris tenuis</name>
    <dbReference type="NCBI Taxonomy" id="355587"/>
    <lineage>
        <taxon>Eukaryota</taxon>
        <taxon>Metazoa</taxon>
        <taxon>Ecdysozoa</taxon>
        <taxon>Arthropoda</taxon>
        <taxon>Hexapoda</taxon>
        <taxon>Insecta</taxon>
        <taxon>Pterygota</taxon>
        <taxon>Neoptera</taxon>
        <taxon>Paraneoptera</taxon>
        <taxon>Hemiptera</taxon>
        <taxon>Heteroptera</taxon>
        <taxon>Panheteroptera</taxon>
        <taxon>Cimicomorpha</taxon>
        <taxon>Miridae</taxon>
        <taxon>Dicyphina</taxon>
        <taxon>Nesidiocoris</taxon>
    </lineage>
</organism>
<keyword evidence="6" id="KW-0496">Mitochondrion</keyword>
<comment type="similarity">
    <text evidence="8">Belongs to the PET100 family.</text>
</comment>
<dbReference type="Proteomes" id="UP001307889">
    <property type="component" value="Chromosome 3"/>
</dbReference>
<reference evidence="9 10" key="1">
    <citation type="submission" date="2023-09" db="EMBL/GenBank/DDBJ databases">
        <title>Nesidiocoris tenuis whole genome shotgun sequence.</title>
        <authorList>
            <person name="Shibata T."/>
            <person name="Shimoda M."/>
            <person name="Kobayashi T."/>
            <person name="Uehara T."/>
        </authorList>
    </citation>
    <scope>NUCLEOTIDE SEQUENCE [LARGE SCALE GENOMIC DNA]</scope>
    <source>
        <strain evidence="9 10">Japan</strain>
    </source>
</reference>
<keyword evidence="4" id="KW-0809">Transit peptide</keyword>
<evidence type="ECO:0000256" key="4">
    <source>
        <dbReference type="ARBA" id="ARBA00022946"/>
    </source>
</evidence>
<dbReference type="PANTHER" id="PTHR33968">
    <property type="entry name" value="PROTEIN PET100 HOMOLOG, MITOCHONDRIAL"/>
    <property type="match status" value="1"/>
</dbReference>
<evidence type="ECO:0000256" key="5">
    <source>
        <dbReference type="ARBA" id="ARBA00022989"/>
    </source>
</evidence>
<evidence type="ECO:0000256" key="1">
    <source>
        <dbReference type="ARBA" id="ARBA00004167"/>
    </source>
</evidence>
<dbReference type="Pfam" id="PF09803">
    <property type="entry name" value="Pet100"/>
    <property type="match status" value="1"/>
</dbReference>
<name>A0ABN7AJ16_9HEMI</name>
<keyword evidence="10" id="KW-1185">Reference proteome</keyword>
<evidence type="ECO:0000256" key="8">
    <source>
        <dbReference type="ARBA" id="ARBA00038077"/>
    </source>
</evidence>
<accession>A0ABN7AJ16</accession>
<evidence type="ECO:0000313" key="9">
    <source>
        <dbReference type="EMBL" id="BES91943.1"/>
    </source>
</evidence>
<protein>
    <submittedName>
        <fullName evidence="9">LTV1 homolog (S. cerevisiae)</fullName>
    </submittedName>
</protein>
<evidence type="ECO:0000256" key="7">
    <source>
        <dbReference type="ARBA" id="ARBA00023136"/>
    </source>
</evidence>
<evidence type="ECO:0000256" key="2">
    <source>
        <dbReference type="ARBA" id="ARBA00004325"/>
    </source>
</evidence>
<dbReference type="PANTHER" id="PTHR33968:SF1">
    <property type="entry name" value="PROTEIN PET100 HOMOLOG, MITOCHONDRIAL"/>
    <property type="match status" value="1"/>
</dbReference>
<gene>
    <name evidence="9" type="ORF">NTJ_04751</name>
</gene>
<proteinExistence type="inferred from homology"/>
<evidence type="ECO:0000313" key="10">
    <source>
        <dbReference type="Proteomes" id="UP001307889"/>
    </source>
</evidence>
<keyword evidence="7" id="KW-0472">Membrane</keyword>
<evidence type="ECO:0000256" key="6">
    <source>
        <dbReference type="ARBA" id="ARBA00023128"/>
    </source>
</evidence>
<sequence>MGTWKLEVGKMALYMMFPVATFYLFNQPQYFEEYVTSMKRDFFPPENPEHRKMLEETIANINKREELAMLKALEEKRKKG</sequence>
<dbReference type="InterPro" id="IPR018625">
    <property type="entry name" value="Pet100"/>
</dbReference>